<proteinExistence type="inferred from homology"/>
<feature type="signal peptide" evidence="7">
    <location>
        <begin position="1"/>
        <end position="17"/>
    </location>
</feature>
<evidence type="ECO:0000256" key="6">
    <source>
        <dbReference type="ARBA" id="ARBA00023033"/>
    </source>
</evidence>
<evidence type="ECO:0000256" key="5">
    <source>
        <dbReference type="ARBA" id="ARBA00023004"/>
    </source>
</evidence>
<dbReference type="GO" id="GO:0004497">
    <property type="term" value="F:monooxygenase activity"/>
    <property type="evidence" value="ECO:0007669"/>
    <property type="project" value="UniProtKB-KW"/>
</dbReference>
<accession>A0AAD8IF55</accession>
<dbReference type="Gene3D" id="1.10.630.10">
    <property type="entry name" value="Cytochrome P450"/>
    <property type="match status" value="1"/>
</dbReference>
<gene>
    <name evidence="8" type="ORF">POM88_021087</name>
</gene>
<evidence type="ECO:0000256" key="1">
    <source>
        <dbReference type="ARBA" id="ARBA00010617"/>
    </source>
</evidence>
<keyword evidence="4" id="KW-0560">Oxidoreductase</keyword>
<keyword evidence="2" id="KW-0349">Heme</keyword>
<evidence type="ECO:0000256" key="3">
    <source>
        <dbReference type="ARBA" id="ARBA00022723"/>
    </source>
</evidence>
<dbReference type="PANTHER" id="PTHR47950:SF4">
    <property type="entry name" value="GERANIOL 8-HYDROXYLASE-LIKE"/>
    <property type="match status" value="1"/>
</dbReference>
<comment type="similarity">
    <text evidence="1">Belongs to the cytochrome P450 family.</text>
</comment>
<reference evidence="8" key="1">
    <citation type="submission" date="2023-02" db="EMBL/GenBank/DDBJ databases">
        <title>Genome of toxic invasive species Heracleum sosnowskyi carries increased number of genes despite the absence of recent whole-genome duplications.</title>
        <authorList>
            <person name="Schelkunov M."/>
            <person name="Shtratnikova V."/>
            <person name="Makarenko M."/>
            <person name="Klepikova A."/>
            <person name="Omelchenko D."/>
            <person name="Novikova G."/>
            <person name="Obukhova E."/>
            <person name="Bogdanov V."/>
            <person name="Penin A."/>
            <person name="Logacheva M."/>
        </authorList>
    </citation>
    <scope>NUCLEOTIDE SEQUENCE</scope>
    <source>
        <strain evidence="8">Hsosn_3</strain>
        <tissue evidence="8">Leaf</tissue>
    </source>
</reference>
<dbReference type="EMBL" id="JAUIZM010000005">
    <property type="protein sequence ID" value="KAK1383352.1"/>
    <property type="molecule type" value="Genomic_DNA"/>
</dbReference>
<evidence type="ECO:0000313" key="9">
    <source>
        <dbReference type="Proteomes" id="UP001237642"/>
    </source>
</evidence>
<dbReference type="GO" id="GO:0016705">
    <property type="term" value="F:oxidoreductase activity, acting on paired donors, with incorporation or reduction of molecular oxygen"/>
    <property type="evidence" value="ECO:0007669"/>
    <property type="project" value="InterPro"/>
</dbReference>
<dbReference type="Pfam" id="PF00067">
    <property type="entry name" value="p450"/>
    <property type="match status" value="1"/>
</dbReference>
<dbReference type="Proteomes" id="UP001237642">
    <property type="component" value="Unassembled WGS sequence"/>
</dbReference>
<dbReference type="GO" id="GO:0020037">
    <property type="term" value="F:heme binding"/>
    <property type="evidence" value="ECO:0007669"/>
    <property type="project" value="InterPro"/>
</dbReference>
<comment type="caution">
    <text evidence="8">The sequence shown here is derived from an EMBL/GenBank/DDBJ whole genome shotgun (WGS) entry which is preliminary data.</text>
</comment>
<organism evidence="8 9">
    <name type="scientific">Heracleum sosnowskyi</name>
    <dbReference type="NCBI Taxonomy" id="360622"/>
    <lineage>
        <taxon>Eukaryota</taxon>
        <taxon>Viridiplantae</taxon>
        <taxon>Streptophyta</taxon>
        <taxon>Embryophyta</taxon>
        <taxon>Tracheophyta</taxon>
        <taxon>Spermatophyta</taxon>
        <taxon>Magnoliopsida</taxon>
        <taxon>eudicotyledons</taxon>
        <taxon>Gunneridae</taxon>
        <taxon>Pentapetalae</taxon>
        <taxon>asterids</taxon>
        <taxon>campanulids</taxon>
        <taxon>Apiales</taxon>
        <taxon>Apiaceae</taxon>
        <taxon>Apioideae</taxon>
        <taxon>apioid superclade</taxon>
        <taxon>Tordylieae</taxon>
        <taxon>Tordyliinae</taxon>
        <taxon>Heracleum</taxon>
    </lineage>
</organism>
<keyword evidence="9" id="KW-1185">Reference proteome</keyword>
<evidence type="ECO:0000256" key="4">
    <source>
        <dbReference type="ARBA" id="ARBA00023002"/>
    </source>
</evidence>
<keyword evidence="5" id="KW-0408">Iron</keyword>
<name>A0AAD8IF55_9APIA</name>
<dbReference type="GO" id="GO:0005506">
    <property type="term" value="F:iron ion binding"/>
    <property type="evidence" value="ECO:0007669"/>
    <property type="project" value="InterPro"/>
</dbReference>
<feature type="chain" id="PRO_5042156478" evidence="7">
    <location>
        <begin position="18"/>
        <end position="202"/>
    </location>
</feature>
<evidence type="ECO:0000313" key="8">
    <source>
        <dbReference type="EMBL" id="KAK1383352.1"/>
    </source>
</evidence>
<evidence type="ECO:0000256" key="7">
    <source>
        <dbReference type="SAM" id="SignalP"/>
    </source>
</evidence>
<evidence type="ECO:0000256" key="2">
    <source>
        <dbReference type="ARBA" id="ARBA00022617"/>
    </source>
</evidence>
<keyword evidence="6" id="KW-0503">Monooxygenase</keyword>
<protein>
    <submittedName>
        <fullName evidence="8">Geraniol 8-hydroxylase</fullName>
    </submittedName>
</protein>
<dbReference type="InterPro" id="IPR001128">
    <property type="entry name" value="Cyt_P450"/>
</dbReference>
<reference evidence="8" key="2">
    <citation type="submission" date="2023-05" db="EMBL/GenBank/DDBJ databases">
        <authorList>
            <person name="Schelkunov M.I."/>
        </authorList>
    </citation>
    <scope>NUCLEOTIDE SEQUENCE</scope>
    <source>
        <strain evidence="8">Hsosn_3</strain>
        <tissue evidence="8">Leaf</tissue>
    </source>
</reference>
<dbReference type="AlphaFoldDB" id="A0AAD8IF55"/>
<dbReference type="PANTHER" id="PTHR47950">
    <property type="entry name" value="CYTOCHROME P450, FAMILY 76, SUBFAMILY C, POLYPEPTIDE 5-RELATED"/>
    <property type="match status" value="1"/>
</dbReference>
<keyword evidence="7" id="KW-0732">Signal</keyword>
<sequence length="202" mass="22936">MDVIIFALSLMLAYVVFKSLLSFQNSGKKLPPVNKLDANQHLRSRKVNELIEYVKKCSQTGESVDIGRAAFTTSLNLLSNTIFSKDISADPNEDSAKEFRDLIRDIMVDAGQPNLVDFFPVMKKLDPQGVKRIMTRHYDNLVKVLDGLINERFSLMRSTNPVKYTDALNELIKISRENPDEIDKIHMEHLFVDLFVAGTDTT</sequence>
<keyword evidence="3" id="KW-0479">Metal-binding</keyword>
<dbReference type="SUPFAM" id="SSF48264">
    <property type="entry name" value="Cytochrome P450"/>
    <property type="match status" value="1"/>
</dbReference>
<dbReference type="InterPro" id="IPR036396">
    <property type="entry name" value="Cyt_P450_sf"/>
</dbReference>